<sequence>MVEILSGTTAARSVAQQVPTSSQKASNSDAGSTANPIPRDFYLSPVIRFDSEALKVIFEIRDSRSGEVTRQFPPERAVRELEKTAGLGVEAPETQEPNAVTGDRAIAADSGTESAADAGAEQEVNVLI</sequence>
<dbReference type="AlphaFoldDB" id="A0A9J7AT77"/>
<dbReference type="EMBL" id="CP102480">
    <property type="protein sequence ID" value="UUX50495.1"/>
    <property type="molecule type" value="Genomic_DNA"/>
</dbReference>
<name>A0A9J7AT77_9PROT</name>
<feature type="compositionally biased region" description="Polar residues" evidence="1">
    <location>
        <begin position="1"/>
        <end position="35"/>
    </location>
</feature>
<dbReference type="RefSeq" id="WP_257769671.1">
    <property type="nucleotide sequence ID" value="NZ_CP102480.1"/>
</dbReference>
<protein>
    <recommendedName>
        <fullName evidence="4">Flagellar protein FlaG</fullName>
    </recommendedName>
</protein>
<evidence type="ECO:0008006" key="4">
    <source>
        <dbReference type="Google" id="ProtNLM"/>
    </source>
</evidence>
<evidence type="ECO:0000313" key="3">
    <source>
        <dbReference type="Proteomes" id="UP001060336"/>
    </source>
</evidence>
<reference evidence="2" key="1">
    <citation type="submission" date="2022-08" db="EMBL/GenBank/DDBJ databases">
        <title>Nisaea acidiphila sp. nov., isolated from a marine algal debris and emended description of the genus Nisaea Urios et al. 2008.</title>
        <authorList>
            <person name="Kwon K."/>
        </authorList>
    </citation>
    <scope>NUCLEOTIDE SEQUENCE</scope>
    <source>
        <strain evidence="2">MEBiC11861</strain>
    </source>
</reference>
<dbReference type="SUPFAM" id="SSF160214">
    <property type="entry name" value="FlaG-like"/>
    <property type="match status" value="1"/>
</dbReference>
<keyword evidence="3" id="KW-1185">Reference proteome</keyword>
<feature type="region of interest" description="Disordered" evidence="1">
    <location>
        <begin position="1"/>
        <end position="38"/>
    </location>
</feature>
<gene>
    <name evidence="2" type="ORF">NUH88_02120</name>
</gene>
<accession>A0A9J7AT77</accession>
<dbReference type="Proteomes" id="UP001060336">
    <property type="component" value="Chromosome"/>
</dbReference>
<dbReference type="KEGG" id="naci:NUH88_02120"/>
<evidence type="ECO:0000256" key="1">
    <source>
        <dbReference type="SAM" id="MobiDB-lite"/>
    </source>
</evidence>
<dbReference type="InterPro" id="IPR035924">
    <property type="entry name" value="FlaG-like_sf"/>
</dbReference>
<proteinExistence type="predicted"/>
<evidence type="ECO:0000313" key="2">
    <source>
        <dbReference type="EMBL" id="UUX50495.1"/>
    </source>
</evidence>
<organism evidence="2 3">
    <name type="scientific">Nisaea acidiphila</name>
    <dbReference type="NCBI Taxonomy" id="1862145"/>
    <lineage>
        <taxon>Bacteria</taxon>
        <taxon>Pseudomonadati</taxon>
        <taxon>Pseudomonadota</taxon>
        <taxon>Alphaproteobacteria</taxon>
        <taxon>Rhodospirillales</taxon>
        <taxon>Thalassobaculaceae</taxon>
        <taxon>Nisaea</taxon>
    </lineage>
</organism>